<keyword evidence="2" id="KW-1185">Reference proteome</keyword>
<dbReference type="AlphaFoldDB" id="A0A0J5NU32"/>
<dbReference type="EMBL" id="LDZF01000023">
    <property type="protein sequence ID" value="KMK11882.1"/>
    <property type="molecule type" value="Genomic_DNA"/>
</dbReference>
<reference evidence="1 2" key="1">
    <citation type="submission" date="2015-05" db="EMBL/GenBank/DDBJ databases">
        <title>Genome sequences of Pluralibacter gergoviae.</title>
        <authorList>
            <person name="Greninger A.L."/>
            <person name="Miller S."/>
        </authorList>
    </citation>
    <scope>NUCLEOTIDE SEQUENCE [LARGE SCALE GENOMIC DNA]</scope>
    <source>
        <strain evidence="1 2">JS81F13</strain>
    </source>
</reference>
<protein>
    <submittedName>
        <fullName evidence="1">Uncharacterized protein</fullName>
    </submittedName>
</protein>
<organism evidence="1 2">
    <name type="scientific">Pluralibacter gergoviae</name>
    <name type="common">Enterobacter gergoviae</name>
    <dbReference type="NCBI Taxonomy" id="61647"/>
    <lineage>
        <taxon>Bacteria</taxon>
        <taxon>Pseudomonadati</taxon>
        <taxon>Pseudomonadota</taxon>
        <taxon>Gammaproteobacteria</taxon>
        <taxon>Enterobacterales</taxon>
        <taxon>Enterobacteriaceae</taxon>
        <taxon>Pluralibacter</taxon>
    </lineage>
</organism>
<evidence type="ECO:0000313" key="2">
    <source>
        <dbReference type="Proteomes" id="UP000036196"/>
    </source>
</evidence>
<proteinExistence type="predicted"/>
<name>A0A0J5NU32_PLUGE</name>
<dbReference type="Proteomes" id="UP000036196">
    <property type="component" value="Unassembled WGS sequence"/>
</dbReference>
<accession>A0A0J5NU32</accession>
<gene>
    <name evidence="1" type="ORF">ABW06_18980</name>
</gene>
<comment type="caution">
    <text evidence="1">The sequence shown here is derived from an EMBL/GenBank/DDBJ whole genome shotgun (WGS) entry which is preliminary data.</text>
</comment>
<evidence type="ECO:0000313" key="1">
    <source>
        <dbReference type="EMBL" id="KMK11882.1"/>
    </source>
</evidence>
<sequence length="69" mass="7770">MIHDDIRKLSENIVIHPVMNIPRLFRRVQIKTGPLAKIVTVGIRDIITPGTGIRDNNDDVMPGCIMLHT</sequence>